<name>A0A1I5QNJ9_9GAMM</name>
<dbReference type="GO" id="GO:0004888">
    <property type="term" value="F:transmembrane signaling receptor activity"/>
    <property type="evidence" value="ECO:0007669"/>
    <property type="project" value="InterPro"/>
</dbReference>
<dbReference type="SMART" id="SM00304">
    <property type="entry name" value="HAMP"/>
    <property type="match status" value="1"/>
</dbReference>
<dbReference type="GO" id="GO:0006935">
    <property type="term" value="P:chemotaxis"/>
    <property type="evidence" value="ECO:0007669"/>
    <property type="project" value="InterPro"/>
</dbReference>
<dbReference type="GeneID" id="35871157"/>
<organism evidence="12 13">
    <name type="scientific">Enterovibrio norvegicus DSM 15893</name>
    <dbReference type="NCBI Taxonomy" id="1121869"/>
    <lineage>
        <taxon>Bacteria</taxon>
        <taxon>Pseudomonadati</taxon>
        <taxon>Pseudomonadota</taxon>
        <taxon>Gammaproteobacteria</taxon>
        <taxon>Vibrionales</taxon>
        <taxon>Vibrionaceae</taxon>
        <taxon>Enterovibrio</taxon>
    </lineage>
</organism>
<feature type="transmembrane region" description="Helical" evidence="9">
    <location>
        <begin position="15"/>
        <end position="34"/>
    </location>
</feature>
<dbReference type="PANTHER" id="PTHR32089:SF119">
    <property type="entry name" value="METHYL-ACCEPTING CHEMOTAXIS PROTEIN CTPL"/>
    <property type="match status" value="1"/>
</dbReference>
<dbReference type="Pfam" id="PF00672">
    <property type="entry name" value="HAMP"/>
    <property type="match status" value="1"/>
</dbReference>
<dbReference type="SMART" id="SM00283">
    <property type="entry name" value="MA"/>
    <property type="match status" value="1"/>
</dbReference>
<evidence type="ECO:0000256" key="6">
    <source>
        <dbReference type="ARBA" id="ARBA00023224"/>
    </source>
</evidence>
<dbReference type="RefSeq" id="WP_017011324.1">
    <property type="nucleotide sequence ID" value="NZ_FOWR01000015.1"/>
</dbReference>
<dbReference type="InterPro" id="IPR003660">
    <property type="entry name" value="HAMP_dom"/>
</dbReference>
<dbReference type="Pfam" id="PF08269">
    <property type="entry name" value="dCache_2"/>
    <property type="match status" value="1"/>
</dbReference>
<dbReference type="FunFam" id="1.10.287.950:FF:000001">
    <property type="entry name" value="Methyl-accepting chemotaxis sensory transducer"/>
    <property type="match status" value="1"/>
</dbReference>
<evidence type="ECO:0000256" key="9">
    <source>
        <dbReference type="SAM" id="Phobius"/>
    </source>
</evidence>
<protein>
    <submittedName>
        <fullName evidence="12">Methyl-accepting chemotaxis protein</fullName>
    </submittedName>
</protein>
<dbReference type="Gene3D" id="3.30.450.20">
    <property type="entry name" value="PAS domain"/>
    <property type="match status" value="1"/>
</dbReference>
<dbReference type="Pfam" id="PF00015">
    <property type="entry name" value="MCPsignal"/>
    <property type="match status" value="1"/>
</dbReference>
<keyword evidence="5 9" id="KW-0472">Membrane</keyword>
<feature type="domain" description="HAMP" evidence="11">
    <location>
        <begin position="215"/>
        <end position="269"/>
    </location>
</feature>
<comment type="subcellular location">
    <subcellularLocation>
        <location evidence="1">Cell membrane</location>
        <topology evidence="1">Multi-pass membrane protein</topology>
    </subcellularLocation>
</comment>
<evidence type="ECO:0000256" key="8">
    <source>
        <dbReference type="PROSITE-ProRule" id="PRU00284"/>
    </source>
</evidence>
<dbReference type="PROSITE" id="PS50885">
    <property type="entry name" value="HAMP"/>
    <property type="match status" value="1"/>
</dbReference>
<dbReference type="SMART" id="SM01049">
    <property type="entry name" value="Cache_2"/>
    <property type="match status" value="1"/>
</dbReference>
<keyword evidence="3 9" id="KW-0812">Transmembrane</keyword>
<dbReference type="PRINTS" id="PR00260">
    <property type="entry name" value="CHEMTRNSDUCR"/>
</dbReference>
<evidence type="ECO:0000259" key="10">
    <source>
        <dbReference type="PROSITE" id="PS50111"/>
    </source>
</evidence>
<feature type="domain" description="Methyl-accepting transducer" evidence="10">
    <location>
        <begin position="274"/>
        <end position="510"/>
    </location>
</feature>
<keyword evidence="2" id="KW-1003">Cell membrane</keyword>
<evidence type="ECO:0000256" key="3">
    <source>
        <dbReference type="ARBA" id="ARBA00022692"/>
    </source>
</evidence>
<evidence type="ECO:0000256" key="5">
    <source>
        <dbReference type="ARBA" id="ARBA00023136"/>
    </source>
</evidence>
<evidence type="ECO:0000259" key="11">
    <source>
        <dbReference type="PROSITE" id="PS50885"/>
    </source>
</evidence>
<dbReference type="InterPro" id="IPR004089">
    <property type="entry name" value="MCPsignal_dom"/>
</dbReference>
<dbReference type="Gene3D" id="1.10.287.950">
    <property type="entry name" value="Methyl-accepting chemotaxis protein"/>
    <property type="match status" value="1"/>
</dbReference>
<proteinExistence type="inferred from homology"/>
<reference evidence="12 13" key="1">
    <citation type="submission" date="2016-10" db="EMBL/GenBank/DDBJ databases">
        <authorList>
            <person name="de Groot N.N."/>
        </authorList>
    </citation>
    <scope>NUCLEOTIDE SEQUENCE [LARGE SCALE GENOMIC DNA]</scope>
    <source>
        <strain evidence="12 13">DSM 15893</strain>
    </source>
</reference>
<dbReference type="SUPFAM" id="SSF58104">
    <property type="entry name" value="Methyl-accepting chemotaxis protein (MCP) signaling domain"/>
    <property type="match status" value="1"/>
</dbReference>
<dbReference type="CDD" id="cd06225">
    <property type="entry name" value="HAMP"/>
    <property type="match status" value="1"/>
</dbReference>
<dbReference type="OrthoDB" id="2489132at2"/>
<dbReference type="GO" id="GO:0005886">
    <property type="term" value="C:plasma membrane"/>
    <property type="evidence" value="ECO:0007669"/>
    <property type="project" value="UniProtKB-SubCell"/>
</dbReference>
<sequence>MVINAIRNIKIRSRLFTLVTVTLLAMLLPIYLFATSNYQNLMSFKRGETQVLVNSGHSLINHYYERYLRGELSEPEAKQDALNAISSLRYDNGNYFWINDSTPKMVLHPIKPNLNGKDLRNFKDKADKKLFVEMANVAQRSGEGFVNYYWSKPNADVPVEKVSYVKLFEPWGWILGTGIYVDDVNEAFASELTKLLLGVGIILSIVLTISVAIGHSIVEPSTETAKALKNISSGDGDLTHKLSVNGKDELSQIARFFNRFIDQIRAIVGDINPVSDTISHSANEMTRLSRSSETLANQQNVELESIAAAVNELLASNQEIATSSANAAEEASNAAQQCHAGKNVINDMNQQMNVMVDSLRAASGEANLLSDDSKNVGKVLDVIRTIAEQTNLLALNAAIEAARAGDQGRGFAVVADEVRTLAIRTQQSTDEIEEIITNLQSRASSLNNAISNTQSLSETTSTHNHDVLNALNEIDTKVSEITQINNAIASSCGQQAVATEEINVNLHGLVDKGKQTVDQSKDLTEQSMALSAVSVQLKSAMAQFKV</sequence>
<dbReference type="EMBL" id="FOWR01000015">
    <property type="protein sequence ID" value="SFP47436.1"/>
    <property type="molecule type" value="Genomic_DNA"/>
</dbReference>
<evidence type="ECO:0000256" key="7">
    <source>
        <dbReference type="ARBA" id="ARBA00029447"/>
    </source>
</evidence>
<dbReference type="CDD" id="cd11386">
    <property type="entry name" value="MCP_signal"/>
    <property type="match status" value="1"/>
</dbReference>
<dbReference type="Proteomes" id="UP000182692">
    <property type="component" value="Unassembled WGS sequence"/>
</dbReference>
<dbReference type="InterPro" id="IPR033480">
    <property type="entry name" value="sCache_2"/>
</dbReference>
<dbReference type="STRING" id="1121869.SAMN03084138_02293"/>
<evidence type="ECO:0000256" key="4">
    <source>
        <dbReference type="ARBA" id="ARBA00022989"/>
    </source>
</evidence>
<accession>A0A1I5QNJ9</accession>
<evidence type="ECO:0000256" key="2">
    <source>
        <dbReference type="ARBA" id="ARBA00022475"/>
    </source>
</evidence>
<dbReference type="InterPro" id="IPR004090">
    <property type="entry name" value="Chemotax_Me-accpt_rcpt"/>
</dbReference>
<evidence type="ECO:0000256" key="1">
    <source>
        <dbReference type="ARBA" id="ARBA00004651"/>
    </source>
</evidence>
<dbReference type="GO" id="GO:0007165">
    <property type="term" value="P:signal transduction"/>
    <property type="evidence" value="ECO:0007669"/>
    <property type="project" value="UniProtKB-KW"/>
</dbReference>
<dbReference type="InterPro" id="IPR004010">
    <property type="entry name" value="Double_Cache_2"/>
</dbReference>
<dbReference type="AlphaFoldDB" id="A0A1I5QNJ9"/>
<comment type="similarity">
    <text evidence="7">Belongs to the methyl-accepting chemotaxis (MCP) protein family.</text>
</comment>
<dbReference type="PROSITE" id="PS50111">
    <property type="entry name" value="CHEMOTAXIS_TRANSDUC_2"/>
    <property type="match status" value="1"/>
</dbReference>
<keyword evidence="4 9" id="KW-1133">Transmembrane helix</keyword>
<gene>
    <name evidence="12" type="ORF">SAMN03084138_02293</name>
</gene>
<keyword evidence="6 8" id="KW-0807">Transducer</keyword>
<dbReference type="PANTHER" id="PTHR32089">
    <property type="entry name" value="METHYL-ACCEPTING CHEMOTAXIS PROTEIN MCPB"/>
    <property type="match status" value="1"/>
</dbReference>
<evidence type="ECO:0000313" key="13">
    <source>
        <dbReference type="Proteomes" id="UP000182692"/>
    </source>
</evidence>
<evidence type="ECO:0000313" key="12">
    <source>
        <dbReference type="EMBL" id="SFP47436.1"/>
    </source>
</evidence>